<evidence type="ECO:0000256" key="5">
    <source>
        <dbReference type="ARBA" id="ARBA00023136"/>
    </source>
</evidence>
<sequence length="439" mass="46620">MDRAQKFFVNTLILTAAAMAMRVLGVAFQSWLAGHIGTAGVGLFQLIMSVYMLAVTLGSAGVRLTATRLVVAAGCYEGRKGVKSAMRACCLYAALCGTVAAVLLWTTAKPVAARLLGDADTAICLEILAASLPLLSVGSALSGYFIAMRRTLPHAAEQLFEQVLKMSLAIGGVALLQPATPQGACAIIVAGTAIGEAASLVTLAVLYFADRRNFTADGERGGSAVKQVLGIAVPDAAGSVVRSVLVTAEQLIIPAGLRASGSSATVALSTYGIITGMAMPVMILPSVLLLSVSSLLVPEVAESFGRKKRRNTRYIIQRMTGIALAFSCISAVCLWYFANELSWAIYHTDAVSHYIRLFAPLVPVMYLDFIVDGFLKGLGQQVRSMQYNIFTAIIDVAGLWLLLPEMGIAAYILMTYLTRGINFALSIHRAWKIGVFPNK</sequence>
<evidence type="ECO:0000313" key="7">
    <source>
        <dbReference type="EMBL" id="MPM45352.1"/>
    </source>
</evidence>
<comment type="caution">
    <text evidence="7">The sequence shown here is derived from an EMBL/GenBank/DDBJ whole genome shotgun (WGS) entry which is preliminary data.</text>
</comment>
<keyword evidence="4 6" id="KW-1133">Transmembrane helix</keyword>
<comment type="subcellular location">
    <subcellularLocation>
        <location evidence="1">Cell membrane</location>
        <topology evidence="1">Multi-pass membrane protein</topology>
    </subcellularLocation>
</comment>
<evidence type="ECO:0000256" key="1">
    <source>
        <dbReference type="ARBA" id="ARBA00004651"/>
    </source>
</evidence>
<dbReference type="GO" id="GO:0005886">
    <property type="term" value="C:plasma membrane"/>
    <property type="evidence" value="ECO:0007669"/>
    <property type="project" value="UniProtKB-SubCell"/>
</dbReference>
<keyword evidence="3 6" id="KW-0812">Transmembrane</keyword>
<gene>
    <name evidence="7" type="primary">spoVB_10</name>
    <name evidence="7" type="ORF">SDC9_92039</name>
</gene>
<dbReference type="Pfam" id="PF01943">
    <property type="entry name" value="Polysacc_synt"/>
    <property type="match status" value="1"/>
</dbReference>
<evidence type="ECO:0000256" key="2">
    <source>
        <dbReference type="ARBA" id="ARBA00022475"/>
    </source>
</evidence>
<evidence type="ECO:0000256" key="6">
    <source>
        <dbReference type="SAM" id="Phobius"/>
    </source>
</evidence>
<feature type="transmembrane region" description="Helical" evidence="6">
    <location>
        <begin position="319"/>
        <end position="337"/>
    </location>
</feature>
<proteinExistence type="predicted"/>
<accession>A0A644ZWY8</accession>
<protein>
    <submittedName>
        <fullName evidence="7">Stage V sporulation protein B</fullName>
    </submittedName>
</protein>
<feature type="transmembrane region" description="Helical" evidence="6">
    <location>
        <begin position="7"/>
        <end position="31"/>
    </location>
</feature>
<dbReference type="EMBL" id="VSSQ01010841">
    <property type="protein sequence ID" value="MPM45352.1"/>
    <property type="molecule type" value="Genomic_DNA"/>
</dbReference>
<dbReference type="PANTHER" id="PTHR30250:SF24">
    <property type="entry name" value="STAGE V SPORULATION PROTEIN B"/>
    <property type="match status" value="1"/>
</dbReference>
<feature type="transmembrane region" description="Helical" evidence="6">
    <location>
        <begin position="43"/>
        <end position="64"/>
    </location>
</feature>
<feature type="transmembrane region" description="Helical" evidence="6">
    <location>
        <begin position="127"/>
        <end position="147"/>
    </location>
</feature>
<reference evidence="7" key="1">
    <citation type="submission" date="2019-08" db="EMBL/GenBank/DDBJ databases">
        <authorList>
            <person name="Kucharzyk K."/>
            <person name="Murdoch R.W."/>
            <person name="Higgins S."/>
            <person name="Loffler F."/>
        </authorList>
    </citation>
    <scope>NUCLEOTIDE SEQUENCE</scope>
</reference>
<feature type="transmembrane region" description="Helical" evidence="6">
    <location>
        <begin position="273"/>
        <end position="298"/>
    </location>
</feature>
<dbReference type="InterPro" id="IPR002797">
    <property type="entry name" value="Polysacc_synth"/>
</dbReference>
<organism evidence="7">
    <name type="scientific">bioreactor metagenome</name>
    <dbReference type="NCBI Taxonomy" id="1076179"/>
    <lineage>
        <taxon>unclassified sequences</taxon>
        <taxon>metagenomes</taxon>
        <taxon>ecological metagenomes</taxon>
    </lineage>
</organism>
<keyword evidence="2" id="KW-1003">Cell membrane</keyword>
<evidence type="ECO:0000256" key="4">
    <source>
        <dbReference type="ARBA" id="ARBA00022989"/>
    </source>
</evidence>
<dbReference type="AlphaFoldDB" id="A0A644ZWY8"/>
<feature type="transmembrane region" description="Helical" evidence="6">
    <location>
        <begin position="85"/>
        <end position="107"/>
    </location>
</feature>
<dbReference type="PANTHER" id="PTHR30250">
    <property type="entry name" value="PST FAMILY PREDICTED COLANIC ACID TRANSPORTER"/>
    <property type="match status" value="1"/>
</dbReference>
<evidence type="ECO:0000256" key="3">
    <source>
        <dbReference type="ARBA" id="ARBA00022692"/>
    </source>
</evidence>
<feature type="transmembrane region" description="Helical" evidence="6">
    <location>
        <begin position="357"/>
        <end position="375"/>
    </location>
</feature>
<keyword evidence="5 6" id="KW-0472">Membrane</keyword>
<name>A0A644ZWY8_9ZZZZ</name>
<feature type="transmembrane region" description="Helical" evidence="6">
    <location>
        <begin position="186"/>
        <end position="208"/>
    </location>
</feature>
<dbReference type="InterPro" id="IPR050833">
    <property type="entry name" value="Poly_Biosynth_Transport"/>
</dbReference>